<gene>
    <name evidence="2" type="ORF">CFX1CAM_0459</name>
</gene>
<keyword evidence="1" id="KW-0472">Membrane</keyword>
<reference evidence="3" key="1">
    <citation type="submission" date="2017-05" db="EMBL/GenBank/DDBJ databases">
        <authorList>
            <person name="Kirkegaard R."/>
            <person name="Mcilroy J S."/>
        </authorList>
    </citation>
    <scope>NUCLEOTIDE SEQUENCE [LARGE SCALE GENOMIC DNA]</scope>
</reference>
<evidence type="ECO:0000313" key="3">
    <source>
        <dbReference type="Proteomes" id="UP000195514"/>
    </source>
</evidence>
<proteinExistence type="predicted"/>
<keyword evidence="1" id="KW-0812">Transmembrane</keyword>
<keyword evidence="1" id="KW-1133">Transmembrane helix</keyword>
<dbReference type="KEGG" id="abat:CFX1CAM_0459"/>
<evidence type="ECO:0000256" key="1">
    <source>
        <dbReference type="SAM" id="Phobius"/>
    </source>
</evidence>
<feature type="transmembrane region" description="Helical" evidence="1">
    <location>
        <begin position="12"/>
        <end position="35"/>
    </location>
</feature>
<organism evidence="2 3">
    <name type="scientific">Candidatus Brevifilum fermentans</name>
    <dbReference type="NCBI Taxonomy" id="1986204"/>
    <lineage>
        <taxon>Bacteria</taxon>
        <taxon>Bacillati</taxon>
        <taxon>Chloroflexota</taxon>
        <taxon>Anaerolineae</taxon>
        <taxon>Anaerolineales</taxon>
        <taxon>Anaerolineaceae</taxon>
        <taxon>Candidatus Brevifilum</taxon>
    </lineage>
</organism>
<evidence type="ECO:0000313" key="2">
    <source>
        <dbReference type="EMBL" id="SMX53525.1"/>
    </source>
</evidence>
<dbReference type="EMBL" id="LT859958">
    <property type="protein sequence ID" value="SMX53525.1"/>
    <property type="molecule type" value="Genomic_DNA"/>
</dbReference>
<protein>
    <submittedName>
        <fullName evidence="2">Uncharacterized protein</fullName>
    </submittedName>
</protein>
<dbReference type="Proteomes" id="UP000195514">
    <property type="component" value="Chromosome I"/>
</dbReference>
<dbReference type="RefSeq" id="WP_087861453.1">
    <property type="nucleotide sequence ID" value="NZ_LT859958.1"/>
</dbReference>
<sequence>MNDKKTVGPKEGLGIGIICLGVLMAFLPGAAQNIADLPFIESEPFPILLGSTYVLALFVVLAGLAVLLAKFNGRDEE</sequence>
<feature type="transmembrane region" description="Helical" evidence="1">
    <location>
        <begin position="47"/>
        <end position="69"/>
    </location>
</feature>
<accession>A0A1Y6K1G1</accession>
<dbReference type="AlphaFoldDB" id="A0A1Y6K1G1"/>
<keyword evidence="3" id="KW-1185">Reference proteome</keyword>
<name>A0A1Y6K1G1_9CHLR</name>